<dbReference type="HAMAP" id="MF_00983">
    <property type="entry name" value="PriA"/>
    <property type="match status" value="1"/>
</dbReference>
<dbReference type="GO" id="GO:0006310">
    <property type="term" value="P:DNA recombination"/>
    <property type="evidence" value="ECO:0007669"/>
    <property type="project" value="InterPro"/>
</dbReference>
<evidence type="ECO:0000256" key="6">
    <source>
        <dbReference type="ARBA" id="ARBA00022806"/>
    </source>
</evidence>
<dbReference type="NCBIfam" id="NF004066">
    <property type="entry name" value="PRK05580.1-3"/>
    <property type="match status" value="1"/>
</dbReference>
<dbReference type="CDD" id="cd18804">
    <property type="entry name" value="SF2_C_priA"/>
    <property type="match status" value="1"/>
</dbReference>
<feature type="domain" description="Helicase ATP-binding" evidence="13">
    <location>
        <begin position="208"/>
        <end position="374"/>
    </location>
</feature>
<keyword evidence="2 12" id="KW-0235">DNA replication</keyword>
<dbReference type="InterPro" id="IPR001650">
    <property type="entry name" value="Helicase_C-like"/>
</dbReference>
<protein>
    <recommendedName>
        <fullName evidence="12">Replication restart protein PriA</fullName>
    </recommendedName>
    <alternativeName>
        <fullName evidence="12">ATP-dependent DNA helicase PriA</fullName>
        <ecNumber evidence="12">5.6.2.4</ecNumber>
    </alternativeName>
    <alternativeName>
        <fullName evidence="12">DNA 3'-5' helicase PriA</fullName>
    </alternativeName>
</protein>
<evidence type="ECO:0000256" key="3">
    <source>
        <dbReference type="ARBA" id="ARBA00022723"/>
    </source>
</evidence>
<dbReference type="GO" id="GO:0006270">
    <property type="term" value="P:DNA replication initiation"/>
    <property type="evidence" value="ECO:0007669"/>
    <property type="project" value="TreeGrafter"/>
</dbReference>
<dbReference type="InterPro" id="IPR005259">
    <property type="entry name" value="PriA"/>
</dbReference>
<dbReference type="GO" id="GO:1990077">
    <property type="term" value="C:primosome complex"/>
    <property type="evidence" value="ECO:0007669"/>
    <property type="project" value="UniProtKB-UniRule"/>
</dbReference>
<dbReference type="CDD" id="cd17929">
    <property type="entry name" value="DEXHc_priA"/>
    <property type="match status" value="1"/>
</dbReference>
<evidence type="ECO:0000313" key="16">
    <source>
        <dbReference type="Proteomes" id="UP001056429"/>
    </source>
</evidence>
<dbReference type="InterPro" id="IPR041222">
    <property type="entry name" value="PriA_3primeBD"/>
</dbReference>
<dbReference type="EMBL" id="JAGSOJ010000003">
    <property type="protein sequence ID" value="MCM1991059.1"/>
    <property type="molecule type" value="Genomic_DNA"/>
</dbReference>
<dbReference type="FunFam" id="3.40.50.300:FF:000489">
    <property type="entry name" value="Primosome assembly protein PriA"/>
    <property type="match status" value="1"/>
</dbReference>
<feature type="binding site" evidence="12">
    <location>
        <position position="466"/>
    </location>
    <ligand>
        <name>Zn(2+)</name>
        <dbReference type="ChEBI" id="CHEBI:29105"/>
        <label>2</label>
    </ligand>
</feature>
<dbReference type="Pfam" id="PF00271">
    <property type="entry name" value="Helicase_C"/>
    <property type="match status" value="1"/>
</dbReference>
<keyword evidence="7 12" id="KW-0862">Zinc</keyword>
<dbReference type="InterPro" id="IPR040498">
    <property type="entry name" value="PriA_CRR"/>
</dbReference>
<proteinExistence type="inferred from homology"/>
<dbReference type="AlphaFoldDB" id="A0A9J6P3E8"/>
<comment type="cofactor">
    <cofactor evidence="12">
        <name>Zn(2+)</name>
        <dbReference type="ChEBI" id="CHEBI:29105"/>
    </cofactor>
    <text evidence="12">Binds 2 zinc ions per subunit.</text>
</comment>
<evidence type="ECO:0000256" key="10">
    <source>
        <dbReference type="ARBA" id="ARBA00023235"/>
    </source>
</evidence>
<sequence length="730" mass="84597">MKYCGVIVNNESIALDKLFTYRIPENLRGFVEIGQHIKVPFGKGNKLKDAFVISMFDECENTEKLKEISDICAREPVLSDKNIRLINLMRKRYLCTYLEGIKLFLPRGLLKGKREKIKLVLYSNNELHGKYKEEKYASIYNTVKENVAKYSRNELSKEFDYSLSSINTLVKHGFLEIKEQRVNRVDERTFPHLPKKNLTMEQLIAIEEIMTSKRNEFLLHGVTGSGKTEIYMTLVEKMLEKGKQSIILVPEIALTPQMVERFKGRFGKDITVYHSKLSEGEKFDEWHRVKQGKVKIAIGARSALFLPFKELGLIVVDEEHESTYKSDSDPKYLATEIALIKGNIENCKVVLGSATPNIETYYKFKRNFWKIISIEKRVDGAEMPEIELIDMRQELENNNKSFLSAKLYEEINERLEKKEQIIIFLNRRGFSTFISCRKCGYVFKCSNCDISLTYHQKSGMLHCHYCGYKESSTKICPECGSNYVKYFGLGTEKIQDEMEKLFPKARILRMDHDTTRNKDAYENIYSDFKNKKADILIGTQMIAKGLDFPDVTLVGIIAADLTLNLPDFRSNERTYQLITQVSGRAGRGAKEGKVILQTYSPDNYAILYALNYDYHGFLEEELKIRELMNYPPFGRVMMINIYSENENMLIKGVHEFSHKLKAYYGGKYNILGPCPSHISKIKNQFRWQIMIKGNIEYADAFKIKNMVYDMSKSTYNKIKVGLDMNPYNTL</sequence>
<dbReference type="PROSITE" id="PS51192">
    <property type="entry name" value="HELICASE_ATP_BIND_1"/>
    <property type="match status" value="1"/>
</dbReference>
<feature type="binding site" evidence="12">
    <location>
        <position position="445"/>
    </location>
    <ligand>
        <name>Zn(2+)</name>
        <dbReference type="ChEBI" id="CHEBI:29105"/>
        <label>2</label>
    </ligand>
</feature>
<comment type="catalytic activity">
    <reaction evidence="12">
        <text>Couples ATP hydrolysis with the unwinding of duplex DNA by translocating in the 3'-5' direction.</text>
        <dbReference type="EC" id="5.6.2.4"/>
    </reaction>
</comment>
<dbReference type="InterPro" id="IPR042115">
    <property type="entry name" value="PriA_3primeBD_sf"/>
</dbReference>
<comment type="catalytic activity">
    <reaction evidence="11 12">
        <text>ATP + H2O = ADP + phosphate + H(+)</text>
        <dbReference type="Rhea" id="RHEA:13065"/>
        <dbReference type="ChEBI" id="CHEBI:15377"/>
        <dbReference type="ChEBI" id="CHEBI:15378"/>
        <dbReference type="ChEBI" id="CHEBI:30616"/>
        <dbReference type="ChEBI" id="CHEBI:43474"/>
        <dbReference type="ChEBI" id="CHEBI:456216"/>
        <dbReference type="EC" id="5.6.2.4"/>
    </reaction>
</comment>
<dbReference type="GO" id="GO:0005524">
    <property type="term" value="F:ATP binding"/>
    <property type="evidence" value="ECO:0007669"/>
    <property type="project" value="UniProtKB-UniRule"/>
</dbReference>
<dbReference type="InterPro" id="IPR027417">
    <property type="entry name" value="P-loop_NTPase"/>
</dbReference>
<dbReference type="PROSITE" id="PS51194">
    <property type="entry name" value="HELICASE_CTER"/>
    <property type="match status" value="1"/>
</dbReference>
<evidence type="ECO:0000256" key="9">
    <source>
        <dbReference type="ARBA" id="ARBA00023125"/>
    </source>
</evidence>
<evidence type="ECO:0000313" key="15">
    <source>
        <dbReference type="EMBL" id="MCM1991059.1"/>
    </source>
</evidence>
<comment type="function">
    <text evidence="12">Initiates the restart of stalled replication forks, which reloads the replicative helicase on sites other than the origin of replication. Recognizes and binds to abandoned replication forks and remodels them to uncover a helicase loading site. Promotes assembly of the primosome at these replication forks.</text>
</comment>
<dbReference type="GO" id="GO:0008270">
    <property type="term" value="F:zinc ion binding"/>
    <property type="evidence" value="ECO:0007669"/>
    <property type="project" value="UniProtKB-UniRule"/>
</dbReference>
<dbReference type="RefSeq" id="WP_250860165.1">
    <property type="nucleotide sequence ID" value="NZ_JAGSOJ010000003.1"/>
</dbReference>
<evidence type="ECO:0000256" key="8">
    <source>
        <dbReference type="ARBA" id="ARBA00022840"/>
    </source>
</evidence>
<comment type="similarity">
    <text evidence="12">Belongs to the helicase family. PriA subfamily.</text>
</comment>
<evidence type="ECO:0000256" key="1">
    <source>
        <dbReference type="ARBA" id="ARBA00022515"/>
    </source>
</evidence>
<dbReference type="GO" id="GO:0043138">
    <property type="term" value="F:3'-5' DNA helicase activity"/>
    <property type="evidence" value="ECO:0007669"/>
    <property type="project" value="UniProtKB-EC"/>
</dbReference>
<dbReference type="GO" id="GO:0006269">
    <property type="term" value="P:DNA replication, synthesis of primer"/>
    <property type="evidence" value="ECO:0007669"/>
    <property type="project" value="UniProtKB-KW"/>
</dbReference>
<keyword evidence="8 12" id="KW-0067">ATP-binding</keyword>
<dbReference type="GO" id="GO:0006302">
    <property type="term" value="P:double-strand break repair"/>
    <property type="evidence" value="ECO:0007669"/>
    <property type="project" value="InterPro"/>
</dbReference>
<dbReference type="InterPro" id="IPR041236">
    <property type="entry name" value="PriA_C"/>
</dbReference>
<evidence type="ECO:0000259" key="13">
    <source>
        <dbReference type="PROSITE" id="PS51192"/>
    </source>
</evidence>
<evidence type="ECO:0000256" key="2">
    <source>
        <dbReference type="ARBA" id="ARBA00022705"/>
    </source>
</evidence>
<dbReference type="PANTHER" id="PTHR30580:SF0">
    <property type="entry name" value="PRIMOSOMAL PROTEIN N"/>
    <property type="match status" value="1"/>
</dbReference>
<keyword evidence="1 12" id="KW-0639">Primosome</keyword>
<name>A0A9J6P3E8_9CLOT</name>
<dbReference type="SUPFAM" id="SSF52540">
    <property type="entry name" value="P-loop containing nucleoside triphosphate hydrolases"/>
    <property type="match status" value="1"/>
</dbReference>
<dbReference type="InterPro" id="IPR014001">
    <property type="entry name" value="Helicase_ATP-bd"/>
</dbReference>
<dbReference type="Pfam" id="PF18074">
    <property type="entry name" value="PriA_C"/>
    <property type="match status" value="1"/>
</dbReference>
<evidence type="ECO:0000256" key="7">
    <source>
        <dbReference type="ARBA" id="ARBA00022833"/>
    </source>
</evidence>
<comment type="subunit">
    <text evidence="12">Component of the replication restart primosome.</text>
</comment>
<accession>A0A9J6P3E8</accession>
<feature type="binding site" evidence="12">
    <location>
        <position position="439"/>
    </location>
    <ligand>
        <name>Zn(2+)</name>
        <dbReference type="ChEBI" id="CHEBI:29105"/>
        <label>1</label>
    </ligand>
</feature>
<dbReference type="Gene3D" id="3.40.1440.60">
    <property type="entry name" value="PriA, 3(prime) DNA-binding domain"/>
    <property type="match status" value="1"/>
</dbReference>
<dbReference type="Pfam" id="PF00270">
    <property type="entry name" value="DEAD"/>
    <property type="match status" value="1"/>
</dbReference>
<dbReference type="Pfam" id="PF18319">
    <property type="entry name" value="Zn_ribbon_PriA"/>
    <property type="match status" value="1"/>
</dbReference>
<evidence type="ECO:0000256" key="11">
    <source>
        <dbReference type="ARBA" id="ARBA00048988"/>
    </source>
</evidence>
<keyword evidence="16" id="KW-1185">Reference proteome</keyword>
<dbReference type="EC" id="5.6.2.4" evidence="12"/>
<feature type="binding site" evidence="12">
    <location>
        <position position="479"/>
    </location>
    <ligand>
        <name>Zn(2+)</name>
        <dbReference type="ChEBI" id="CHEBI:29105"/>
        <label>1</label>
    </ligand>
</feature>
<keyword evidence="10 12" id="KW-0413">Isomerase</keyword>
<keyword evidence="9 12" id="KW-0238">DNA-binding</keyword>
<dbReference type="NCBIfam" id="TIGR00595">
    <property type="entry name" value="priA"/>
    <property type="match status" value="1"/>
</dbReference>
<evidence type="ECO:0000256" key="5">
    <source>
        <dbReference type="ARBA" id="ARBA00022801"/>
    </source>
</evidence>
<dbReference type="InterPro" id="IPR011545">
    <property type="entry name" value="DEAD/DEAH_box_helicase_dom"/>
</dbReference>
<evidence type="ECO:0000256" key="4">
    <source>
        <dbReference type="ARBA" id="ARBA00022741"/>
    </source>
</evidence>
<dbReference type="GO" id="GO:0016787">
    <property type="term" value="F:hydrolase activity"/>
    <property type="evidence" value="ECO:0007669"/>
    <property type="project" value="UniProtKB-KW"/>
</dbReference>
<feature type="binding site" evidence="12">
    <location>
        <position position="463"/>
    </location>
    <ligand>
        <name>Zn(2+)</name>
        <dbReference type="ChEBI" id="CHEBI:29105"/>
        <label>2</label>
    </ligand>
</feature>
<organism evidence="15 16">
    <name type="scientific">Oceanirhabdus seepicola</name>
    <dbReference type="NCBI Taxonomy" id="2828781"/>
    <lineage>
        <taxon>Bacteria</taxon>
        <taxon>Bacillati</taxon>
        <taxon>Bacillota</taxon>
        <taxon>Clostridia</taxon>
        <taxon>Eubacteriales</taxon>
        <taxon>Clostridiaceae</taxon>
        <taxon>Oceanirhabdus</taxon>
    </lineage>
</organism>
<reference evidence="15" key="2">
    <citation type="submission" date="2021-04" db="EMBL/GenBank/DDBJ databases">
        <authorList>
            <person name="Dong X."/>
        </authorList>
    </citation>
    <scope>NUCLEOTIDE SEQUENCE</scope>
    <source>
        <strain evidence="15">ZWT</strain>
    </source>
</reference>
<feature type="domain" description="Helicase C-terminal" evidence="14">
    <location>
        <begin position="471"/>
        <end position="625"/>
    </location>
</feature>
<comment type="caution">
    <text evidence="15">The sequence shown here is derived from an EMBL/GenBank/DDBJ whole genome shotgun (WGS) entry which is preliminary data.</text>
</comment>
<dbReference type="SMART" id="SM00490">
    <property type="entry name" value="HELICc"/>
    <property type="match status" value="1"/>
</dbReference>
<feature type="binding site" evidence="12">
    <location>
        <position position="476"/>
    </location>
    <ligand>
        <name>Zn(2+)</name>
        <dbReference type="ChEBI" id="CHEBI:29105"/>
        <label>1</label>
    </ligand>
</feature>
<reference evidence="15" key="1">
    <citation type="journal article" date="2021" name="mSystems">
        <title>Bacteria and Archaea Synergistically Convert Glycine Betaine to Biogenic Methane in the Formosa Cold Seep of the South China Sea.</title>
        <authorList>
            <person name="Li L."/>
            <person name="Zhang W."/>
            <person name="Zhang S."/>
            <person name="Song L."/>
            <person name="Sun Q."/>
            <person name="Zhang H."/>
            <person name="Xiang H."/>
            <person name="Dong X."/>
        </authorList>
    </citation>
    <scope>NUCLEOTIDE SEQUENCE</scope>
    <source>
        <strain evidence="15">ZWT</strain>
    </source>
</reference>
<gene>
    <name evidence="12 15" type="primary">priA</name>
    <name evidence="15" type="ORF">KDK92_15105</name>
</gene>
<feature type="binding site" evidence="12">
    <location>
        <position position="448"/>
    </location>
    <ligand>
        <name>Zn(2+)</name>
        <dbReference type="ChEBI" id="CHEBI:29105"/>
        <label>2</label>
    </ligand>
</feature>
<evidence type="ECO:0000259" key="14">
    <source>
        <dbReference type="PROSITE" id="PS51194"/>
    </source>
</evidence>
<keyword evidence="4 12" id="KW-0547">Nucleotide-binding</keyword>
<keyword evidence="5 12" id="KW-0378">Hydrolase</keyword>
<dbReference type="Proteomes" id="UP001056429">
    <property type="component" value="Unassembled WGS sequence"/>
</dbReference>
<dbReference type="GO" id="GO:0003677">
    <property type="term" value="F:DNA binding"/>
    <property type="evidence" value="ECO:0007669"/>
    <property type="project" value="UniProtKB-UniRule"/>
</dbReference>
<evidence type="ECO:0000256" key="12">
    <source>
        <dbReference type="HAMAP-Rule" id="MF_00983"/>
    </source>
</evidence>
<dbReference type="Gene3D" id="3.40.50.300">
    <property type="entry name" value="P-loop containing nucleotide triphosphate hydrolases"/>
    <property type="match status" value="2"/>
</dbReference>
<dbReference type="SMART" id="SM00487">
    <property type="entry name" value="DEXDc"/>
    <property type="match status" value="1"/>
</dbReference>
<feature type="binding site" evidence="12">
    <location>
        <position position="436"/>
    </location>
    <ligand>
        <name>Zn(2+)</name>
        <dbReference type="ChEBI" id="CHEBI:29105"/>
        <label>1</label>
    </ligand>
</feature>
<keyword evidence="3 12" id="KW-0479">Metal-binding</keyword>
<dbReference type="Pfam" id="PF17764">
    <property type="entry name" value="PriA_3primeBD"/>
    <property type="match status" value="1"/>
</dbReference>
<keyword evidence="6 12" id="KW-0347">Helicase</keyword>
<dbReference type="PANTHER" id="PTHR30580">
    <property type="entry name" value="PRIMOSOMAL PROTEIN N"/>
    <property type="match status" value="1"/>
</dbReference>